<dbReference type="EMBL" id="BAAAUD010000034">
    <property type="protein sequence ID" value="GAA2944278.1"/>
    <property type="molecule type" value="Genomic_DNA"/>
</dbReference>
<name>A0ABP6JRU1_9ACTN</name>
<keyword evidence="4" id="KW-1185">Reference proteome</keyword>
<feature type="region of interest" description="Disordered" evidence="1">
    <location>
        <begin position="1"/>
        <end position="49"/>
    </location>
</feature>
<proteinExistence type="predicted"/>
<accession>A0ABP6JRU1</accession>
<dbReference type="Proteomes" id="UP001500403">
    <property type="component" value="Unassembled WGS sequence"/>
</dbReference>
<comment type="caution">
    <text evidence="3">The sequence shown here is derived from an EMBL/GenBank/DDBJ whole genome shotgun (WGS) entry which is preliminary data.</text>
</comment>
<keyword evidence="2" id="KW-1133">Transmembrane helix</keyword>
<protein>
    <submittedName>
        <fullName evidence="3">Uncharacterized protein</fullName>
    </submittedName>
</protein>
<dbReference type="RefSeq" id="WP_344495579.1">
    <property type="nucleotide sequence ID" value="NZ_BAAAUD010000034.1"/>
</dbReference>
<sequence length="75" mass="7764">MNTPQNPDPEPDRTTGLEPGGSVPPGETPPGESSTGSETGPRNDPPRGWAMGPLIAIGVVVLFFAAFFLAYAVLI</sequence>
<dbReference type="InterPro" id="IPR045512">
    <property type="entry name" value="DUF6480"/>
</dbReference>
<evidence type="ECO:0000313" key="3">
    <source>
        <dbReference type="EMBL" id="GAA2944278.1"/>
    </source>
</evidence>
<evidence type="ECO:0000313" key="4">
    <source>
        <dbReference type="Proteomes" id="UP001500403"/>
    </source>
</evidence>
<reference evidence="4" key="1">
    <citation type="journal article" date="2019" name="Int. J. Syst. Evol. Microbiol.">
        <title>The Global Catalogue of Microorganisms (GCM) 10K type strain sequencing project: providing services to taxonomists for standard genome sequencing and annotation.</title>
        <authorList>
            <consortium name="The Broad Institute Genomics Platform"/>
            <consortium name="The Broad Institute Genome Sequencing Center for Infectious Disease"/>
            <person name="Wu L."/>
            <person name="Ma J."/>
        </authorList>
    </citation>
    <scope>NUCLEOTIDE SEQUENCE [LARGE SCALE GENOMIC DNA]</scope>
    <source>
        <strain evidence="4">JCM 9088</strain>
    </source>
</reference>
<evidence type="ECO:0000256" key="1">
    <source>
        <dbReference type="SAM" id="MobiDB-lite"/>
    </source>
</evidence>
<feature type="transmembrane region" description="Helical" evidence="2">
    <location>
        <begin position="50"/>
        <end position="74"/>
    </location>
</feature>
<dbReference type="Pfam" id="PF20088">
    <property type="entry name" value="DUF6480"/>
    <property type="match status" value="1"/>
</dbReference>
<organism evidence="3 4">
    <name type="scientific">Streptomyces enissocaesilis</name>
    <dbReference type="NCBI Taxonomy" id="332589"/>
    <lineage>
        <taxon>Bacteria</taxon>
        <taxon>Bacillati</taxon>
        <taxon>Actinomycetota</taxon>
        <taxon>Actinomycetes</taxon>
        <taxon>Kitasatosporales</taxon>
        <taxon>Streptomycetaceae</taxon>
        <taxon>Streptomyces</taxon>
        <taxon>Streptomyces rochei group</taxon>
    </lineage>
</organism>
<gene>
    <name evidence="3" type="ORF">GCM10010446_31940</name>
</gene>
<keyword evidence="2" id="KW-0812">Transmembrane</keyword>
<evidence type="ECO:0000256" key="2">
    <source>
        <dbReference type="SAM" id="Phobius"/>
    </source>
</evidence>
<keyword evidence="2" id="KW-0472">Membrane</keyword>
<feature type="compositionally biased region" description="Polar residues" evidence="1">
    <location>
        <begin position="31"/>
        <end position="40"/>
    </location>
</feature>